<gene>
    <name evidence="2" type="ORF">CC1G_15129</name>
</gene>
<dbReference type="VEuPathDB" id="FungiDB:CC1G_15129"/>
<feature type="compositionally biased region" description="Polar residues" evidence="1">
    <location>
        <begin position="653"/>
        <end position="664"/>
    </location>
</feature>
<sequence length="864" mass="93571">MPNESRDDAGTGPSRPPAGGPSSSAVFTFMPSQVAYLREAMEEYRELNGAGIKAKFATNVADTLIREIHELSGVDCPQRVRVKGRLLADPDPGSGVKPSDRRKALLEQAVTQWFEDNGRVDIRKPKRMWAFRWNARRVFGSIHSGIVKFVAQLLLDNKPIPNLRKLYDEEEAFLAREGIDNNDMLGEEEQEEYVMGSLGESGEEDGDVEDEGIEETPKRKKPGKRERKKGRGGGTNMPTYFVTDREVRTYLHGMEGSRAKASTATPTTSNPKSSATSDGKSSTKGTKQAASSQRKASKADESSKADKTSTQEKGAGKRKGKSGVKEAKTGKGRAASKSTKKNPMAKQVGGGGEGRESSGGSDEEEEEEEEEDSGSDVDDYDGGASRKSVKNVPRRNTRRKVTSKAIIDTSTEESSDTDSSDNDYSPSGSSYKQTSLQAGGHPTRNSAFGDATGSGNEIEQPKLPADDALRGSDTQVVPIGAPGKTNPLTLLTAEPTVPQKRVADNNQDEQIAEKRPRTDADPSSAIAATTVTPVLSAREDGSNGPSARTGPTHHPLQQTAFAEQALPSGSGSHQQFQHPPLAEQMASRDDHALGFAHGQPPRAYGDNPSAWAPLATNDEHAEESIVSTHDASRGSHTALPPRPQCVPPHGQPLHTQLRQQTLPTHGQPPPQPTLQSQHHRSLQAPPTRYPPQPPIPSQPPLPPSQRPSHPSQPVQGPYQGNWGHHQPTNPAWPQGQYPAQWQSSGPFQNLHSNQESMSLETRPDHFHSSMSFGGRPHPNASAQWAHMQEYSDPRYASYAPLSNPYQSAYHQEQAARGQQPAFEVEAGQRGHVLSHTPYDAHYNPNAIGPSPPGDRISQNPLPPH</sequence>
<feature type="compositionally biased region" description="Basic and acidic residues" evidence="1">
    <location>
        <begin position="297"/>
        <end position="310"/>
    </location>
</feature>
<feature type="compositionally biased region" description="Basic residues" evidence="1">
    <location>
        <begin position="387"/>
        <end position="402"/>
    </location>
</feature>
<feature type="region of interest" description="Disordered" evidence="1">
    <location>
        <begin position="189"/>
        <end position="786"/>
    </location>
</feature>
<feature type="compositionally biased region" description="Basic and acidic residues" evidence="1">
    <location>
        <begin position="511"/>
        <end position="520"/>
    </location>
</feature>
<dbReference type="HOGENOM" id="CLU_331492_0_0_1"/>
<feature type="compositionally biased region" description="Polar residues" evidence="1">
    <location>
        <begin position="726"/>
        <end position="759"/>
    </location>
</feature>
<reference evidence="2 3" key="1">
    <citation type="journal article" date="2010" name="Proc. Natl. Acad. Sci. U.S.A.">
        <title>Insights into evolution of multicellular fungi from the assembled chromosomes of the mushroom Coprinopsis cinerea (Coprinus cinereus).</title>
        <authorList>
            <person name="Stajich J.E."/>
            <person name="Wilke S.K."/>
            <person name="Ahren D."/>
            <person name="Au C.H."/>
            <person name="Birren B.W."/>
            <person name="Borodovsky M."/>
            <person name="Burns C."/>
            <person name="Canback B."/>
            <person name="Casselton L.A."/>
            <person name="Cheng C.K."/>
            <person name="Deng J."/>
            <person name="Dietrich F.S."/>
            <person name="Fargo D.C."/>
            <person name="Farman M.L."/>
            <person name="Gathman A.C."/>
            <person name="Goldberg J."/>
            <person name="Guigo R."/>
            <person name="Hoegger P.J."/>
            <person name="Hooker J.B."/>
            <person name="Huggins A."/>
            <person name="James T.Y."/>
            <person name="Kamada T."/>
            <person name="Kilaru S."/>
            <person name="Kodira C."/>
            <person name="Kues U."/>
            <person name="Kupfer D."/>
            <person name="Kwan H.S."/>
            <person name="Lomsadze A."/>
            <person name="Li W."/>
            <person name="Lilly W.W."/>
            <person name="Ma L.J."/>
            <person name="Mackey A.J."/>
            <person name="Manning G."/>
            <person name="Martin F."/>
            <person name="Muraguchi H."/>
            <person name="Natvig D.O."/>
            <person name="Palmerini H."/>
            <person name="Ramesh M.A."/>
            <person name="Rehmeyer C.J."/>
            <person name="Roe B.A."/>
            <person name="Shenoy N."/>
            <person name="Stanke M."/>
            <person name="Ter-Hovhannisyan V."/>
            <person name="Tunlid A."/>
            <person name="Velagapudi R."/>
            <person name="Vision T.J."/>
            <person name="Zeng Q."/>
            <person name="Zolan M.E."/>
            <person name="Pukkila P.J."/>
        </authorList>
    </citation>
    <scope>NUCLEOTIDE SEQUENCE [LARGE SCALE GENOMIC DNA]</scope>
    <source>
        <strain evidence="3">Okayama-7 / 130 / ATCC MYA-4618 / FGSC 9003</strain>
    </source>
</reference>
<feature type="compositionally biased region" description="Acidic residues" evidence="1">
    <location>
        <begin position="201"/>
        <end position="214"/>
    </location>
</feature>
<evidence type="ECO:0000313" key="3">
    <source>
        <dbReference type="Proteomes" id="UP000001861"/>
    </source>
</evidence>
<evidence type="ECO:0000256" key="1">
    <source>
        <dbReference type="SAM" id="MobiDB-lite"/>
    </source>
</evidence>
<proteinExistence type="predicted"/>
<dbReference type="InParanoid" id="D6RPM0"/>
<dbReference type="GeneID" id="9379173"/>
<comment type="caution">
    <text evidence="2">The sequence shown here is derived from an EMBL/GenBank/DDBJ whole genome shotgun (WGS) entry which is preliminary data.</text>
</comment>
<name>D6RPM0_COPC7</name>
<dbReference type="AlphaFoldDB" id="D6RPM0"/>
<keyword evidence="3" id="KW-1185">Reference proteome</keyword>
<feature type="compositionally biased region" description="Pro residues" evidence="1">
    <location>
        <begin position="687"/>
        <end position="705"/>
    </location>
</feature>
<dbReference type="EMBL" id="AACS02000009">
    <property type="protein sequence ID" value="EFI26995.1"/>
    <property type="molecule type" value="Genomic_DNA"/>
</dbReference>
<dbReference type="RefSeq" id="XP_002910489.1">
    <property type="nucleotide sequence ID" value="XM_002910443.1"/>
</dbReference>
<feature type="compositionally biased region" description="Polar residues" evidence="1">
    <location>
        <begin position="260"/>
        <end position="286"/>
    </location>
</feature>
<dbReference type="KEGG" id="cci:CC1G_15129"/>
<feature type="region of interest" description="Disordered" evidence="1">
    <location>
        <begin position="1"/>
        <end position="25"/>
    </location>
</feature>
<feature type="compositionally biased region" description="Acidic residues" evidence="1">
    <location>
        <begin position="410"/>
        <end position="421"/>
    </location>
</feature>
<feature type="compositionally biased region" description="Polar residues" evidence="1">
    <location>
        <begin position="555"/>
        <end position="577"/>
    </location>
</feature>
<organism evidence="2 3">
    <name type="scientific">Coprinopsis cinerea (strain Okayama-7 / 130 / ATCC MYA-4618 / FGSC 9003)</name>
    <name type="common">Inky cap fungus</name>
    <name type="synonym">Hormographiella aspergillata</name>
    <dbReference type="NCBI Taxonomy" id="240176"/>
    <lineage>
        <taxon>Eukaryota</taxon>
        <taxon>Fungi</taxon>
        <taxon>Dikarya</taxon>
        <taxon>Basidiomycota</taxon>
        <taxon>Agaricomycotina</taxon>
        <taxon>Agaricomycetes</taxon>
        <taxon>Agaricomycetidae</taxon>
        <taxon>Agaricales</taxon>
        <taxon>Agaricineae</taxon>
        <taxon>Psathyrellaceae</taxon>
        <taxon>Coprinopsis</taxon>
    </lineage>
</organism>
<feature type="compositionally biased region" description="Basic residues" evidence="1">
    <location>
        <begin position="218"/>
        <end position="231"/>
    </location>
</feature>
<protein>
    <submittedName>
        <fullName evidence="2">Uncharacterized protein</fullName>
    </submittedName>
</protein>
<dbReference type="Proteomes" id="UP000001861">
    <property type="component" value="Unassembled WGS sequence"/>
</dbReference>
<dbReference type="OMA" id="PFIPRSY"/>
<feature type="region of interest" description="Disordered" evidence="1">
    <location>
        <begin position="807"/>
        <end position="864"/>
    </location>
</feature>
<accession>D6RPM0</accession>
<feature type="compositionally biased region" description="Pro residues" evidence="1">
    <location>
        <begin position="640"/>
        <end position="650"/>
    </location>
</feature>
<evidence type="ECO:0000313" key="2">
    <source>
        <dbReference type="EMBL" id="EFI26995.1"/>
    </source>
</evidence>
<feature type="compositionally biased region" description="Acidic residues" evidence="1">
    <location>
        <begin position="361"/>
        <end position="381"/>
    </location>
</feature>